<dbReference type="InterPro" id="IPR003594">
    <property type="entry name" value="HATPase_dom"/>
</dbReference>
<dbReference type="EMBL" id="SIRE01000002">
    <property type="protein sequence ID" value="TBL81734.1"/>
    <property type="molecule type" value="Genomic_DNA"/>
</dbReference>
<evidence type="ECO:0000256" key="5">
    <source>
        <dbReference type="ARBA" id="ARBA00023012"/>
    </source>
</evidence>
<dbReference type="Gene3D" id="3.30.565.10">
    <property type="entry name" value="Histidine kinase-like ATPase, C-terminal domain"/>
    <property type="match status" value="1"/>
</dbReference>
<dbReference type="Gene3D" id="1.20.5.1930">
    <property type="match status" value="1"/>
</dbReference>
<evidence type="ECO:0000259" key="7">
    <source>
        <dbReference type="SMART" id="SM00387"/>
    </source>
</evidence>
<accession>A0A4Q9DX89</accession>
<keyword evidence="6" id="KW-1133">Transmembrane helix</keyword>
<evidence type="ECO:0000256" key="3">
    <source>
        <dbReference type="ARBA" id="ARBA00022679"/>
    </source>
</evidence>
<dbReference type="InterPro" id="IPR036890">
    <property type="entry name" value="HATPase_C_sf"/>
</dbReference>
<dbReference type="AlphaFoldDB" id="A0A4Q9DX89"/>
<evidence type="ECO:0000256" key="6">
    <source>
        <dbReference type="SAM" id="Phobius"/>
    </source>
</evidence>
<feature type="transmembrane region" description="Helical" evidence="6">
    <location>
        <begin position="7"/>
        <end position="26"/>
    </location>
</feature>
<evidence type="ECO:0000256" key="2">
    <source>
        <dbReference type="ARBA" id="ARBA00012438"/>
    </source>
</evidence>
<feature type="transmembrane region" description="Helical" evidence="6">
    <location>
        <begin position="38"/>
        <end position="58"/>
    </location>
</feature>
<dbReference type="CDD" id="cd16917">
    <property type="entry name" value="HATPase_UhpB-NarQ-NarX-like"/>
    <property type="match status" value="1"/>
</dbReference>
<proteinExistence type="predicted"/>
<evidence type="ECO:0000256" key="1">
    <source>
        <dbReference type="ARBA" id="ARBA00000085"/>
    </source>
</evidence>
<keyword evidence="4 8" id="KW-0418">Kinase</keyword>
<evidence type="ECO:0000313" key="8">
    <source>
        <dbReference type="EMBL" id="TBL81734.1"/>
    </source>
</evidence>
<name>A0A4Q9DX89_9BACL</name>
<dbReference type="GO" id="GO:0000155">
    <property type="term" value="F:phosphorelay sensor kinase activity"/>
    <property type="evidence" value="ECO:0007669"/>
    <property type="project" value="InterPro"/>
</dbReference>
<gene>
    <name evidence="8" type="ORF">EYB31_01685</name>
</gene>
<dbReference type="SUPFAM" id="SSF55874">
    <property type="entry name" value="ATPase domain of HSP90 chaperone/DNA topoisomerase II/histidine kinase"/>
    <property type="match status" value="1"/>
</dbReference>
<keyword evidence="6" id="KW-0472">Membrane</keyword>
<feature type="domain" description="Histidine kinase/HSP90-like ATPase" evidence="7">
    <location>
        <begin position="172"/>
        <end position="281"/>
    </location>
</feature>
<dbReference type="EC" id="2.7.13.3" evidence="2"/>
<reference evidence="8 9" key="1">
    <citation type="submission" date="2019-02" db="EMBL/GenBank/DDBJ databases">
        <title>Paenibacillus sp. nov., isolated from surface-sterilized tissue of Thalictrum simplex L.</title>
        <authorList>
            <person name="Tuo L."/>
        </authorList>
    </citation>
    <scope>NUCLEOTIDE SEQUENCE [LARGE SCALE GENOMIC DNA]</scope>
    <source>
        <strain evidence="8 9">N2SHLJ1</strain>
    </source>
</reference>
<sequence length="284" mass="31537">MSLRTLKLLTIFVPVLMIGGFEYIRHDFLLDMLSMEAGNFYITALTLVLSLLFATWMFRKIERINVRLAEEQSQRAVYEERERLAQELHDHIAQMLFFLNVQLQQGKINEARSAASEIDSHLRQAIFNLRTPPGDGSAFASRLSAWVQGWSAMTGIEADLIMDVPDGYFTVSQEVQLFGIVQEACTNIRKHSQAERAEITLRLKEVSSRPVTGASHNVNNGSGWRLSVKDDGIGMAERSPHSTGYGLTLLEKRAKELGAAFKVSSAPGQGTEIDIIGGGASHEI</sequence>
<protein>
    <recommendedName>
        <fullName evidence="2">histidine kinase</fullName>
        <ecNumber evidence="2">2.7.13.3</ecNumber>
    </recommendedName>
</protein>
<comment type="caution">
    <text evidence="8">The sequence shown here is derived from an EMBL/GenBank/DDBJ whole genome shotgun (WGS) entry which is preliminary data.</text>
</comment>
<dbReference type="RefSeq" id="WP_131011520.1">
    <property type="nucleotide sequence ID" value="NZ_SIRE01000002.1"/>
</dbReference>
<evidence type="ECO:0000256" key="4">
    <source>
        <dbReference type="ARBA" id="ARBA00022777"/>
    </source>
</evidence>
<keyword evidence="3" id="KW-0808">Transferase</keyword>
<dbReference type="InterPro" id="IPR050482">
    <property type="entry name" value="Sensor_HK_TwoCompSys"/>
</dbReference>
<dbReference type="PANTHER" id="PTHR24421">
    <property type="entry name" value="NITRATE/NITRITE SENSOR PROTEIN NARX-RELATED"/>
    <property type="match status" value="1"/>
</dbReference>
<dbReference type="SMART" id="SM00387">
    <property type="entry name" value="HATPase_c"/>
    <property type="match status" value="1"/>
</dbReference>
<dbReference type="OrthoDB" id="773385at2"/>
<dbReference type="InterPro" id="IPR011712">
    <property type="entry name" value="Sig_transdc_His_kin_sub3_dim/P"/>
</dbReference>
<dbReference type="GO" id="GO:0046983">
    <property type="term" value="F:protein dimerization activity"/>
    <property type="evidence" value="ECO:0007669"/>
    <property type="project" value="InterPro"/>
</dbReference>
<dbReference type="Proteomes" id="UP000293142">
    <property type="component" value="Unassembled WGS sequence"/>
</dbReference>
<keyword evidence="6" id="KW-0812">Transmembrane</keyword>
<keyword evidence="9" id="KW-1185">Reference proteome</keyword>
<comment type="catalytic activity">
    <reaction evidence="1">
        <text>ATP + protein L-histidine = ADP + protein N-phospho-L-histidine.</text>
        <dbReference type="EC" id="2.7.13.3"/>
    </reaction>
</comment>
<keyword evidence="5" id="KW-0902">Two-component regulatory system</keyword>
<organism evidence="8 9">
    <name type="scientific">Paenibacillus thalictri</name>
    <dbReference type="NCBI Taxonomy" id="2527873"/>
    <lineage>
        <taxon>Bacteria</taxon>
        <taxon>Bacillati</taxon>
        <taxon>Bacillota</taxon>
        <taxon>Bacilli</taxon>
        <taxon>Bacillales</taxon>
        <taxon>Paenibacillaceae</taxon>
        <taxon>Paenibacillus</taxon>
    </lineage>
</organism>
<dbReference type="Pfam" id="PF07730">
    <property type="entry name" value="HisKA_3"/>
    <property type="match status" value="1"/>
</dbReference>
<dbReference type="GO" id="GO:0016020">
    <property type="term" value="C:membrane"/>
    <property type="evidence" value="ECO:0007669"/>
    <property type="project" value="InterPro"/>
</dbReference>
<dbReference type="Pfam" id="PF02518">
    <property type="entry name" value="HATPase_c"/>
    <property type="match status" value="1"/>
</dbReference>
<evidence type="ECO:0000313" key="9">
    <source>
        <dbReference type="Proteomes" id="UP000293142"/>
    </source>
</evidence>